<evidence type="ECO:0000313" key="1">
    <source>
        <dbReference type="EMBL" id="OIV40302.1"/>
    </source>
</evidence>
<protein>
    <submittedName>
        <fullName evidence="1">Uncharacterized protein</fullName>
    </submittedName>
</protein>
<dbReference type="OrthoDB" id="1363737at2"/>
<dbReference type="EMBL" id="MLFK01000010">
    <property type="protein sequence ID" value="OIV40302.1"/>
    <property type="molecule type" value="Genomic_DNA"/>
</dbReference>
<keyword evidence="2" id="KW-1185">Reference proteome</keyword>
<proteinExistence type="predicted"/>
<dbReference type="AlphaFoldDB" id="A0A1J7BNN4"/>
<gene>
    <name evidence="1" type="ORF">BKM63_20400</name>
</gene>
<name>A0A1J7BNN4_FLAJO</name>
<organism evidence="1 2">
    <name type="scientific">Flavobacterium johnsoniae</name>
    <name type="common">Cytophaga johnsonae</name>
    <dbReference type="NCBI Taxonomy" id="986"/>
    <lineage>
        <taxon>Bacteria</taxon>
        <taxon>Pseudomonadati</taxon>
        <taxon>Bacteroidota</taxon>
        <taxon>Flavobacteriia</taxon>
        <taxon>Flavobacteriales</taxon>
        <taxon>Flavobacteriaceae</taxon>
        <taxon>Flavobacterium</taxon>
    </lineage>
</organism>
<accession>A0A1J7BNN4</accession>
<evidence type="ECO:0000313" key="2">
    <source>
        <dbReference type="Proteomes" id="UP000182826"/>
    </source>
</evidence>
<dbReference type="Proteomes" id="UP000182826">
    <property type="component" value="Unassembled WGS sequence"/>
</dbReference>
<dbReference type="RefSeq" id="WP_071638427.1">
    <property type="nucleotide sequence ID" value="NZ_MLFK01000010.1"/>
</dbReference>
<comment type="caution">
    <text evidence="1">The sequence shown here is derived from an EMBL/GenBank/DDBJ whole genome shotgun (WGS) entry which is preliminary data.</text>
</comment>
<reference evidence="1 2" key="1">
    <citation type="submission" date="2016-10" db="EMBL/GenBank/DDBJ databases">
        <title>Draft Genome Sequence of Rhizobacteria Flavobacterium johnsoniae CI04.</title>
        <authorList>
            <person name="Bravo J.I."/>
            <person name="Lozano G.L."/>
            <person name="Handelsman J."/>
        </authorList>
    </citation>
    <scope>NUCLEOTIDE SEQUENCE [LARGE SCALE GENOMIC DNA]</scope>
    <source>
        <strain evidence="1 2">CI04</strain>
    </source>
</reference>
<sequence>MKEDIIRQYFEKLKSADSPLEINSVLDQIIPILKLSGVSIPEMLTYFKMHQNDYETKSQDHQNSISNSNKAKVVMELLMAKLNR</sequence>